<dbReference type="InterPro" id="IPR005149">
    <property type="entry name" value="Tscrpt_reg_PadR_N"/>
</dbReference>
<evidence type="ECO:0000259" key="1">
    <source>
        <dbReference type="Pfam" id="PF03551"/>
    </source>
</evidence>
<gene>
    <name evidence="2" type="ORF">LCGC14_2292050</name>
</gene>
<dbReference type="Pfam" id="PF03551">
    <property type="entry name" value="PadR"/>
    <property type="match status" value="1"/>
</dbReference>
<dbReference type="PANTHER" id="PTHR33169:SF14">
    <property type="entry name" value="TRANSCRIPTIONAL REGULATOR RV3488"/>
    <property type="match status" value="1"/>
</dbReference>
<organism evidence="2">
    <name type="scientific">marine sediment metagenome</name>
    <dbReference type="NCBI Taxonomy" id="412755"/>
    <lineage>
        <taxon>unclassified sequences</taxon>
        <taxon>metagenomes</taxon>
        <taxon>ecological metagenomes</taxon>
    </lineage>
</organism>
<comment type="caution">
    <text evidence="2">The sequence shown here is derived from an EMBL/GenBank/DDBJ whole genome shotgun (WGS) entry which is preliminary data.</text>
</comment>
<dbReference type="EMBL" id="LAZR01032128">
    <property type="protein sequence ID" value="KKL51781.1"/>
    <property type="molecule type" value="Genomic_DNA"/>
</dbReference>
<accession>A0A0F9DDL9</accession>
<protein>
    <recommendedName>
        <fullName evidence="1">Transcription regulator PadR N-terminal domain-containing protein</fullName>
    </recommendedName>
</protein>
<dbReference type="InterPro" id="IPR036390">
    <property type="entry name" value="WH_DNA-bd_sf"/>
</dbReference>
<dbReference type="Gene3D" id="1.10.10.10">
    <property type="entry name" value="Winged helix-like DNA-binding domain superfamily/Winged helix DNA-binding domain"/>
    <property type="match status" value="1"/>
</dbReference>
<name>A0A0F9DDL9_9ZZZZ</name>
<dbReference type="AlphaFoldDB" id="A0A0F9DDL9"/>
<dbReference type="SUPFAM" id="SSF46785">
    <property type="entry name" value="Winged helix' DNA-binding domain"/>
    <property type="match status" value="1"/>
</dbReference>
<evidence type="ECO:0000313" key="2">
    <source>
        <dbReference type="EMBL" id="KKL51781.1"/>
    </source>
</evidence>
<feature type="domain" description="Transcription regulator PadR N-terminal" evidence="1">
    <location>
        <begin position="29"/>
        <end position="100"/>
    </location>
</feature>
<dbReference type="PANTHER" id="PTHR33169">
    <property type="entry name" value="PADR-FAMILY TRANSCRIPTIONAL REGULATOR"/>
    <property type="match status" value="1"/>
</dbReference>
<proteinExistence type="predicted"/>
<dbReference type="InterPro" id="IPR036388">
    <property type="entry name" value="WH-like_DNA-bd_sf"/>
</dbReference>
<sequence>MGHKLEFMIENIADKFERTMKKGFVNIFVLLVLNKEPTHGYKIKKLIEQRTLGVWSPTDSTMYTILKDLRDKSLIKQQKTQNPDDPKKVYELTKKGKDTLDLMLKREREIRESMRTIIFSTSEVGEDFLKEDFQNLILKGPSFLKAPMQGLPMKGPFIGPFKGDFMGRLKDKPKKEQLEILDIQKLFINKQIEHLSQRLEGIDKKISELTSDT</sequence>
<reference evidence="2" key="1">
    <citation type="journal article" date="2015" name="Nature">
        <title>Complex archaea that bridge the gap between prokaryotes and eukaryotes.</title>
        <authorList>
            <person name="Spang A."/>
            <person name="Saw J.H."/>
            <person name="Jorgensen S.L."/>
            <person name="Zaremba-Niedzwiedzka K."/>
            <person name="Martijn J."/>
            <person name="Lind A.E."/>
            <person name="van Eijk R."/>
            <person name="Schleper C."/>
            <person name="Guy L."/>
            <person name="Ettema T.J."/>
        </authorList>
    </citation>
    <scope>NUCLEOTIDE SEQUENCE</scope>
</reference>
<dbReference type="InterPro" id="IPR052509">
    <property type="entry name" value="Metal_resp_DNA-bind_regulator"/>
</dbReference>